<dbReference type="EMBL" id="LXPE01000222">
    <property type="protein sequence ID" value="OBA25138.1"/>
    <property type="molecule type" value="Genomic_DNA"/>
</dbReference>
<dbReference type="GO" id="GO:0019171">
    <property type="term" value="F:(3R)-hydroxyacyl-[acyl-carrier-protein] dehydratase activity"/>
    <property type="evidence" value="ECO:0007669"/>
    <property type="project" value="TreeGrafter"/>
</dbReference>
<reference evidence="2" key="1">
    <citation type="journal article" date="2016" name="Proc. Natl. Acad. Sci. U.S.A.">
        <title>Comparative genomics of biotechnologically important yeasts.</title>
        <authorList>
            <person name="Riley R."/>
            <person name="Haridas S."/>
            <person name="Wolfe K.H."/>
            <person name="Lopes M.R."/>
            <person name="Hittinger C.T."/>
            <person name="Goeker M."/>
            <person name="Salamov A.A."/>
            <person name="Wisecaver J.H."/>
            <person name="Long T.M."/>
            <person name="Calvey C.H."/>
            <person name="Aerts A.L."/>
            <person name="Barry K.W."/>
            <person name="Choi C."/>
            <person name="Clum A."/>
            <person name="Coughlan A.Y."/>
            <person name="Deshpande S."/>
            <person name="Douglass A.P."/>
            <person name="Hanson S.J."/>
            <person name="Klenk H.-P."/>
            <person name="LaButti K.M."/>
            <person name="Lapidus A."/>
            <person name="Lindquist E.A."/>
            <person name="Lipzen A.M."/>
            <person name="Meier-Kolthoff J.P."/>
            <person name="Ohm R.A."/>
            <person name="Otillar R.P."/>
            <person name="Pangilinan J.L."/>
            <person name="Peng Y."/>
            <person name="Rokas A."/>
            <person name="Rosa C.A."/>
            <person name="Scheuner C."/>
            <person name="Sibirny A.A."/>
            <person name="Slot J.C."/>
            <person name="Stielow J.B."/>
            <person name="Sun H."/>
            <person name="Kurtzman C.P."/>
            <person name="Blackwell M."/>
            <person name="Grigoriev I.V."/>
            <person name="Jeffries T.W."/>
        </authorList>
    </citation>
    <scope>NUCLEOTIDE SEQUENCE [LARGE SCALE GENOMIC DNA]</scope>
    <source>
        <strain evidence="2">NRRL Y-1626</strain>
    </source>
</reference>
<evidence type="ECO:0000313" key="2">
    <source>
        <dbReference type="Proteomes" id="UP000092321"/>
    </source>
</evidence>
<organism evidence="1 2">
    <name type="scientific">Hanseniaspora valbyensis NRRL Y-1626</name>
    <dbReference type="NCBI Taxonomy" id="766949"/>
    <lineage>
        <taxon>Eukaryota</taxon>
        <taxon>Fungi</taxon>
        <taxon>Dikarya</taxon>
        <taxon>Ascomycota</taxon>
        <taxon>Saccharomycotina</taxon>
        <taxon>Saccharomycetes</taxon>
        <taxon>Saccharomycodales</taxon>
        <taxon>Saccharomycodaceae</taxon>
        <taxon>Hanseniaspora</taxon>
    </lineage>
</organism>
<dbReference type="InterPro" id="IPR052741">
    <property type="entry name" value="Mitochondrial_HTD2"/>
</dbReference>
<dbReference type="PANTHER" id="PTHR28152:SF1">
    <property type="entry name" value="HYDROXYACYL-THIOESTER DEHYDRATASE TYPE 2, MITOCHONDRIAL"/>
    <property type="match status" value="1"/>
</dbReference>
<accession>A0A1B7T8U6</accession>
<feature type="non-terminal residue" evidence="1">
    <location>
        <position position="230"/>
    </location>
</feature>
<sequence>MSLFSKSKVLKKQITTQLLNKYIENNVNRHIDLYNLNFIILNKPNNLAEKIAHEFKRRLWLGGTIETFQPEKLLNKNQKINNVILKEILDNVKLLKKDCMVTYKRTICDENNSEEENILLKEKRQLFYTNELFRERIGNTLDFTSFSYNHISDNLVFSDEEIIQFSRKTLNPHYIHLDKYYNKTVEGYPEKLVVQGPYMLTECIKYLQHITGIKYFSKITYKIKQNLFSN</sequence>
<name>A0A1B7T8U6_9ASCO</name>
<protein>
    <recommendedName>
        <fullName evidence="3">MaoC-like domain-containing protein</fullName>
    </recommendedName>
</protein>
<dbReference type="OrthoDB" id="3257538at2759"/>
<keyword evidence="2" id="KW-1185">Reference proteome</keyword>
<dbReference type="AlphaFoldDB" id="A0A1B7T8U6"/>
<proteinExistence type="predicted"/>
<dbReference type="GO" id="GO:0005739">
    <property type="term" value="C:mitochondrion"/>
    <property type="evidence" value="ECO:0007669"/>
    <property type="project" value="TreeGrafter"/>
</dbReference>
<dbReference type="PANTHER" id="PTHR28152">
    <property type="entry name" value="HYDROXYACYL-THIOESTER DEHYDRATASE TYPE 2, MITOCHONDRIAL"/>
    <property type="match status" value="1"/>
</dbReference>
<dbReference type="Proteomes" id="UP000092321">
    <property type="component" value="Unassembled WGS sequence"/>
</dbReference>
<comment type="caution">
    <text evidence="1">The sequence shown here is derived from an EMBL/GenBank/DDBJ whole genome shotgun (WGS) entry which is preliminary data.</text>
</comment>
<evidence type="ECO:0008006" key="3">
    <source>
        <dbReference type="Google" id="ProtNLM"/>
    </source>
</evidence>
<evidence type="ECO:0000313" key="1">
    <source>
        <dbReference type="EMBL" id="OBA25138.1"/>
    </source>
</evidence>
<gene>
    <name evidence="1" type="ORF">HANVADRAFT_54095</name>
</gene>